<sequence>VLLGYLPTDKRKWAQVLAEQRATYYSFVRDLLADPYEEYGFSGQDDHVNTPKPLNSAPNSKWAEYFADNIILEQIDKDVRRTLPDLAFFQSPVPQSPLSPLSPRLAPLAMNRLNGARSPSILDALDSINDDVSSVVSRDSDTVVGFNGLGTDGVAALGMTHSNGTSSSLTSETTATSEIRSVPSTPRRPMAIDVDAALTETVMPIPTRRSIFKRVQHLNKDFRRPGSPSLGNAACDDDDVIDLHWEAIERILFIYAKLNPGIGYVQGMNEILGPIYYTMANDDDEEGKAHAEADSFFVFTLLMADIRDHFVRTLDSDDLNGIGATMSKLSKRLKLYARDQWEDMEQKSLLPTYYAFRWLTVLCAQEFALPEVIRLWDSVFADRSVGEGGFEFLLDFCCAMIICIKDELLDGSFADNIKLLQNYPIQDPTIVLQKAYGLREARLLAQLNGDSDASSDEEDYIPIAQNGRSNNNDWLSFSPRNTFANATFFKRSNNNSNETQKSVFPFSIGNNSSTSVQQRMHTVAGETRSKASVLLRKMKGAMSNVPATGIAAVPTKGAPRLAGRFSVWKRNTFTPTPS</sequence>
<evidence type="ECO:0000256" key="1">
    <source>
        <dbReference type="SAM" id="MobiDB-lite"/>
    </source>
</evidence>
<reference evidence="3" key="1">
    <citation type="submission" date="2021-06" db="EMBL/GenBank/DDBJ databases">
        <authorList>
            <person name="Kallberg Y."/>
            <person name="Tangrot J."/>
            <person name="Rosling A."/>
        </authorList>
    </citation>
    <scope>NUCLEOTIDE SEQUENCE</scope>
    <source>
        <strain evidence="3">BR232B</strain>
    </source>
</reference>
<keyword evidence="4" id="KW-1185">Reference proteome</keyword>
<feature type="non-terminal residue" evidence="3">
    <location>
        <position position="578"/>
    </location>
</feature>
<dbReference type="Pfam" id="PF00566">
    <property type="entry name" value="RabGAP-TBC"/>
    <property type="match status" value="1"/>
</dbReference>
<accession>A0A9N9DKL8</accession>
<dbReference type="SMART" id="SM00164">
    <property type="entry name" value="TBC"/>
    <property type="match status" value="1"/>
</dbReference>
<dbReference type="PANTHER" id="PTHR22957:SF27">
    <property type="entry name" value="TBC1 DOMAIN FAMILY MEMBER 13"/>
    <property type="match status" value="1"/>
</dbReference>
<name>A0A9N9DKL8_9GLOM</name>
<feature type="region of interest" description="Disordered" evidence="1">
    <location>
        <begin position="160"/>
        <end position="186"/>
    </location>
</feature>
<dbReference type="Proteomes" id="UP000789739">
    <property type="component" value="Unassembled WGS sequence"/>
</dbReference>
<dbReference type="EMBL" id="CAJVPI010002442">
    <property type="protein sequence ID" value="CAG8643449.1"/>
    <property type="molecule type" value="Genomic_DNA"/>
</dbReference>
<dbReference type="PROSITE" id="PS50086">
    <property type="entry name" value="TBC_RABGAP"/>
    <property type="match status" value="1"/>
</dbReference>
<dbReference type="AlphaFoldDB" id="A0A9N9DKL8"/>
<dbReference type="InterPro" id="IPR000195">
    <property type="entry name" value="Rab-GAP-TBC_dom"/>
</dbReference>
<feature type="compositionally biased region" description="Low complexity" evidence="1">
    <location>
        <begin position="160"/>
        <end position="177"/>
    </location>
</feature>
<dbReference type="InterPro" id="IPR035969">
    <property type="entry name" value="Rab-GAP_TBC_sf"/>
</dbReference>
<comment type="caution">
    <text evidence="3">The sequence shown here is derived from an EMBL/GenBank/DDBJ whole genome shotgun (WGS) entry which is preliminary data.</text>
</comment>
<dbReference type="Gene3D" id="1.10.8.270">
    <property type="entry name" value="putative rabgap domain of human tbc1 domain family member 14 like domains"/>
    <property type="match status" value="1"/>
</dbReference>
<feature type="domain" description="Rab-GAP TBC" evidence="2">
    <location>
        <begin position="1"/>
        <end position="383"/>
    </location>
</feature>
<dbReference type="GO" id="GO:0006886">
    <property type="term" value="P:intracellular protein transport"/>
    <property type="evidence" value="ECO:0007669"/>
    <property type="project" value="TreeGrafter"/>
</dbReference>
<dbReference type="Gene3D" id="1.10.472.80">
    <property type="entry name" value="Ypt/Rab-GAP domain of gyp1p, domain 3"/>
    <property type="match status" value="1"/>
</dbReference>
<dbReference type="GO" id="GO:0005096">
    <property type="term" value="F:GTPase activator activity"/>
    <property type="evidence" value="ECO:0007669"/>
    <property type="project" value="TreeGrafter"/>
</dbReference>
<dbReference type="PANTHER" id="PTHR22957">
    <property type="entry name" value="TBC1 DOMAIN FAMILY MEMBER GTPASE-ACTIVATING PROTEIN"/>
    <property type="match status" value="1"/>
</dbReference>
<organism evidence="3 4">
    <name type="scientific">Paraglomus brasilianum</name>
    <dbReference type="NCBI Taxonomy" id="144538"/>
    <lineage>
        <taxon>Eukaryota</taxon>
        <taxon>Fungi</taxon>
        <taxon>Fungi incertae sedis</taxon>
        <taxon>Mucoromycota</taxon>
        <taxon>Glomeromycotina</taxon>
        <taxon>Glomeromycetes</taxon>
        <taxon>Paraglomerales</taxon>
        <taxon>Paraglomeraceae</taxon>
        <taxon>Paraglomus</taxon>
    </lineage>
</organism>
<evidence type="ECO:0000259" key="2">
    <source>
        <dbReference type="PROSITE" id="PS50086"/>
    </source>
</evidence>
<protein>
    <submittedName>
        <fullName evidence="3">2383_t:CDS:1</fullName>
    </submittedName>
</protein>
<proteinExistence type="predicted"/>
<dbReference type="OrthoDB" id="27140at2759"/>
<evidence type="ECO:0000313" key="4">
    <source>
        <dbReference type="Proteomes" id="UP000789739"/>
    </source>
</evidence>
<gene>
    <name evidence="3" type="ORF">PBRASI_LOCUS9897</name>
</gene>
<dbReference type="SUPFAM" id="SSF47923">
    <property type="entry name" value="Ypt/Rab-GAP domain of gyp1p"/>
    <property type="match status" value="2"/>
</dbReference>
<evidence type="ECO:0000313" key="3">
    <source>
        <dbReference type="EMBL" id="CAG8643449.1"/>
    </source>
</evidence>